<dbReference type="GeneID" id="37129172"/>
<keyword evidence="2" id="KW-1185">Reference proteome</keyword>
<dbReference type="Gene3D" id="3.30.530.20">
    <property type="match status" value="1"/>
</dbReference>
<evidence type="ECO:0000313" key="1">
    <source>
        <dbReference type="EMBL" id="PYH34147.1"/>
    </source>
</evidence>
<dbReference type="PANTHER" id="PTHR36166">
    <property type="entry name" value="CHROMOSOME 9, WHOLE GENOME SHOTGUN SEQUENCE"/>
    <property type="match status" value="1"/>
</dbReference>
<reference evidence="1" key="1">
    <citation type="submission" date="2016-12" db="EMBL/GenBank/DDBJ databases">
        <title>The genomes of Aspergillus section Nigri reveals drivers in fungal speciation.</title>
        <authorList>
            <consortium name="DOE Joint Genome Institute"/>
            <person name="Vesth T.C."/>
            <person name="Nybo J."/>
            <person name="Theobald S."/>
            <person name="Brandl J."/>
            <person name="Frisvad J.C."/>
            <person name="Nielsen K.F."/>
            <person name="Lyhne E.K."/>
            <person name="Kogle M.E."/>
            <person name="Kuo A."/>
            <person name="Riley R."/>
            <person name="Clum A."/>
            <person name="Nolan M."/>
            <person name="Lipzen A."/>
            <person name="Salamov A."/>
            <person name="Henrissat B."/>
            <person name="Wiebenga A."/>
            <person name="De Vries R.P."/>
            <person name="Grigoriev I.V."/>
            <person name="Mortensen U.H."/>
            <person name="Andersen M.R."/>
            <person name="Baker S.E."/>
        </authorList>
    </citation>
    <scope>NUCLEOTIDE SEQUENCE [LARGE SCALE GENOMIC DNA]</scope>
    <source>
        <strain evidence="1">CBS 115656</strain>
    </source>
</reference>
<dbReference type="AlphaFoldDB" id="A0A318YK11"/>
<dbReference type="Proteomes" id="UP000247647">
    <property type="component" value="Unassembled WGS sequence"/>
</dbReference>
<dbReference type="PANTHER" id="PTHR36166:SF1">
    <property type="entry name" value="SRPBCC DOMAIN-CONTAINING PROTEIN"/>
    <property type="match status" value="1"/>
</dbReference>
<organism evidence="1 2">
    <name type="scientific">Aspergillus neoniger (strain CBS 115656)</name>
    <dbReference type="NCBI Taxonomy" id="1448310"/>
    <lineage>
        <taxon>Eukaryota</taxon>
        <taxon>Fungi</taxon>
        <taxon>Dikarya</taxon>
        <taxon>Ascomycota</taxon>
        <taxon>Pezizomycotina</taxon>
        <taxon>Eurotiomycetes</taxon>
        <taxon>Eurotiomycetidae</taxon>
        <taxon>Eurotiales</taxon>
        <taxon>Aspergillaceae</taxon>
        <taxon>Aspergillus</taxon>
        <taxon>Aspergillus subgen. Circumdati</taxon>
    </lineage>
</organism>
<dbReference type="SUPFAM" id="SSF55961">
    <property type="entry name" value="Bet v1-like"/>
    <property type="match status" value="1"/>
</dbReference>
<gene>
    <name evidence="1" type="ORF">BO87DRAFT_415922</name>
</gene>
<dbReference type="InterPro" id="IPR023393">
    <property type="entry name" value="START-like_dom_sf"/>
</dbReference>
<dbReference type="EMBL" id="KZ821460">
    <property type="protein sequence ID" value="PYH34147.1"/>
    <property type="molecule type" value="Genomic_DNA"/>
</dbReference>
<protein>
    <recommendedName>
        <fullName evidence="3">Polyketide cyclase/dehydrase</fullName>
    </recommendedName>
</protein>
<dbReference type="OrthoDB" id="509124at2759"/>
<evidence type="ECO:0000313" key="2">
    <source>
        <dbReference type="Proteomes" id="UP000247647"/>
    </source>
</evidence>
<accession>A0A318YK11</accession>
<proteinExistence type="predicted"/>
<dbReference type="RefSeq" id="XP_025479625.1">
    <property type="nucleotide sequence ID" value="XM_025626716.1"/>
</dbReference>
<evidence type="ECO:0008006" key="3">
    <source>
        <dbReference type="Google" id="ProtNLM"/>
    </source>
</evidence>
<sequence length="155" mass="17524">MLFTEIVIDAAPSAVREAFLDFASLSTYHTSFYQSIDLPKQRGAAKPGDHLICTVDNIPWPAIVEVNTASVFTWRGYILWNWLFSGLHSFKFEPLDADSTKTRFVQCEEWGGLLGGALWMVGRRKMVTGFNNFNEDLKRHLEKAPVSGKNVRLAQ</sequence>
<dbReference type="CDD" id="cd07822">
    <property type="entry name" value="SRPBCC_4"/>
    <property type="match status" value="1"/>
</dbReference>
<name>A0A318YK11_ASPNB</name>